<evidence type="ECO:0000256" key="5">
    <source>
        <dbReference type="ARBA" id="ARBA00022490"/>
    </source>
</evidence>
<dbReference type="RefSeq" id="WP_238142691.1">
    <property type="nucleotide sequence ID" value="NZ_BSDN01000013.1"/>
</dbReference>
<evidence type="ECO:0000256" key="4">
    <source>
        <dbReference type="ARBA" id="ARBA00022448"/>
    </source>
</evidence>
<evidence type="ECO:0000256" key="6">
    <source>
        <dbReference type="ARBA" id="ARBA00022592"/>
    </source>
</evidence>
<dbReference type="Pfam" id="PF01895">
    <property type="entry name" value="PhoU"/>
    <property type="match status" value="2"/>
</dbReference>
<evidence type="ECO:0000256" key="1">
    <source>
        <dbReference type="ARBA" id="ARBA00004496"/>
    </source>
</evidence>
<keyword evidence="4 7" id="KW-0813">Transport</keyword>
<dbReference type="GO" id="GO:0005737">
    <property type="term" value="C:cytoplasm"/>
    <property type="evidence" value="ECO:0007669"/>
    <property type="project" value="UniProtKB-SubCell"/>
</dbReference>
<reference evidence="9" key="1">
    <citation type="journal article" date="2016" name="Genome Announc.">
        <title>Draft Genome Sequence of the Syntrophic Lactate-Degrading Bacterium Tepidanaerobacter syntrophicus JLT.</title>
        <authorList>
            <person name="Matsuura N."/>
            <person name="Ohashi A."/>
            <person name="Tourlousse D.M."/>
            <person name="Sekiguchi Y."/>
        </authorList>
    </citation>
    <scope>NUCLEOTIDE SEQUENCE [LARGE SCALE GENOMIC DNA]</scope>
    <source>
        <strain evidence="9">JL</strain>
    </source>
</reference>
<comment type="subcellular location">
    <subcellularLocation>
        <location evidence="1 7">Cytoplasm</location>
    </subcellularLocation>
</comment>
<sequence>MSTSRVSLDKEMEDLNCDILRMGAIIEQQIREAVESLTAKDIKIAETVIDRDDEVDRLQEVIEDKSIEMIIRQQPIAKDLRTIFSAVKLATDLERISDIAVNIARIAKRIIGQEYIKPLVDIPRMAKIAQDILRTSLDSYVKRDVEIAKSIVSMEEEIDHLYARVFEDLIAIMTKDASTVHQGVQLIMVARQLERIGDHSTNIGEMAVYLKTGERIKLND</sequence>
<dbReference type="EMBL" id="DF977003">
    <property type="protein sequence ID" value="GAQ25791.1"/>
    <property type="molecule type" value="Genomic_DNA"/>
</dbReference>
<evidence type="ECO:0000259" key="8">
    <source>
        <dbReference type="Pfam" id="PF01895"/>
    </source>
</evidence>
<dbReference type="InterPro" id="IPR038078">
    <property type="entry name" value="PhoU-like_sf"/>
</dbReference>
<comment type="function">
    <text evidence="7">Plays a role in the regulation of phosphate uptake.</text>
</comment>
<dbReference type="SUPFAM" id="SSF109755">
    <property type="entry name" value="PhoU-like"/>
    <property type="match status" value="1"/>
</dbReference>
<accession>A0A0U9HNW8</accession>
<keyword evidence="5 7" id="KW-0963">Cytoplasm</keyword>
<comment type="subunit">
    <text evidence="3 7">Homodimer.</text>
</comment>
<dbReference type="AlphaFoldDB" id="A0A0U9HNW8"/>
<dbReference type="GO" id="GO:0006817">
    <property type="term" value="P:phosphate ion transport"/>
    <property type="evidence" value="ECO:0007669"/>
    <property type="project" value="UniProtKB-KW"/>
</dbReference>
<name>A0A0U9HNW8_9FIRM</name>
<keyword evidence="10" id="KW-1185">Reference proteome</keyword>
<dbReference type="GO" id="GO:0030643">
    <property type="term" value="P:intracellular phosphate ion homeostasis"/>
    <property type="evidence" value="ECO:0007669"/>
    <property type="project" value="InterPro"/>
</dbReference>
<dbReference type="GO" id="GO:0045936">
    <property type="term" value="P:negative regulation of phosphate metabolic process"/>
    <property type="evidence" value="ECO:0007669"/>
    <property type="project" value="InterPro"/>
</dbReference>
<dbReference type="PANTHER" id="PTHR42930">
    <property type="entry name" value="PHOSPHATE-SPECIFIC TRANSPORT SYSTEM ACCESSORY PROTEIN PHOU"/>
    <property type="match status" value="1"/>
</dbReference>
<comment type="similarity">
    <text evidence="2 7">Belongs to the PhoU family.</text>
</comment>
<dbReference type="NCBIfam" id="TIGR02135">
    <property type="entry name" value="phoU_full"/>
    <property type="match status" value="1"/>
</dbReference>
<evidence type="ECO:0000313" key="9">
    <source>
        <dbReference type="EMBL" id="GAQ25791.1"/>
    </source>
</evidence>
<organism evidence="9">
    <name type="scientific">Tepidanaerobacter syntrophicus</name>
    <dbReference type="NCBI Taxonomy" id="224999"/>
    <lineage>
        <taxon>Bacteria</taxon>
        <taxon>Bacillati</taxon>
        <taxon>Bacillota</taxon>
        <taxon>Clostridia</taxon>
        <taxon>Thermosediminibacterales</taxon>
        <taxon>Tepidanaerobacteraceae</taxon>
        <taxon>Tepidanaerobacter</taxon>
    </lineage>
</organism>
<feature type="domain" description="PhoU" evidence="8">
    <location>
        <begin position="122"/>
        <end position="206"/>
    </location>
</feature>
<dbReference type="Proteomes" id="UP000062160">
    <property type="component" value="Unassembled WGS sequence"/>
</dbReference>
<keyword evidence="6 7" id="KW-0592">Phosphate transport</keyword>
<evidence type="ECO:0000256" key="2">
    <source>
        <dbReference type="ARBA" id="ARBA00008107"/>
    </source>
</evidence>
<dbReference type="InterPro" id="IPR026022">
    <property type="entry name" value="PhoU_dom"/>
</dbReference>
<feature type="domain" description="PhoU" evidence="8">
    <location>
        <begin position="19"/>
        <end position="106"/>
    </location>
</feature>
<dbReference type="STRING" id="224999.GCA_001485475_01827"/>
<protein>
    <recommendedName>
        <fullName evidence="7">Phosphate-specific transport system accessory protein PhoU</fullName>
    </recommendedName>
</protein>
<dbReference type="FunFam" id="1.20.58.220:FF:000004">
    <property type="entry name" value="Phosphate-specific transport system accessory protein PhoU"/>
    <property type="match status" value="1"/>
</dbReference>
<gene>
    <name evidence="9" type="ORF">TSYNT_938</name>
</gene>
<dbReference type="PANTHER" id="PTHR42930:SF3">
    <property type="entry name" value="PHOSPHATE-SPECIFIC TRANSPORT SYSTEM ACCESSORY PROTEIN PHOU"/>
    <property type="match status" value="1"/>
</dbReference>
<evidence type="ECO:0000313" key="10">
    <source>
        <dbReference type="Proteomes" id="UP000062160"/>
    </source>
</evidence>
<dbReference type="InterPro" id="IPR028366">
    <property type="entry name" value="PhoU"/>
</dbReference>
<proteinExistence type="inferred from homology"/>
<evidence type="ECO:0000256" key="7">
    <source>
        <dbReference type="PIRNR" id="PIRNR003107"/>
    </source>
</evidence>
<dbReference type="PIRSF" id="PIRSF003107">
    <property type="entry name" value="PhoU"/>
    <property type="match status" value="1"/>
</dbReference>
<dbReference type="Gene3D" id="1.20.58.220">
    <property type="entry name" value="Phosphate transport system protein phou homolog 2, domain 2"/>
    <property type="match status" value="1"/>
</dbReference>
<evidence type="ECO:0000256" key="3">
    <source>
        <dbReference type="ARBA" id="ARBA00011738"/>
    </source>
</evidence>